<keyword evidence="1" id="KW-0732">Signal</keyword>
<dbReference type="Proteomes" id="UP000308828">
    <property type="component" value="Unassembled WGS sequence"/>
</dbReference>
<gene>
    <name evidence="2" type="ORF">FAA97_04170</name>
</gene>
<name>A0A4S8P792_9HYPH</name>
<accession>A0A4S8P792</accession>
<proteinExistence type="predicted"/>
<reference evidence="2 3" key="1">
    <citation type="submission" date="2019-04" db="EMBL/GenBank/DDBJ databases">
        <title>Genome sequence of strain shin9-1.</title>
        <authorList>
            <person name="Gao J."/>
            <person name="Sun J."/>
        </authorList>
    </citation>
    <scope>NUCLEOTIDE SEQUENCE [LARGE SCALE GENOMIC DNA]</scope>
    <source>
        <strain evidence="3">shin9-1</strain>
    </source>
</reference>
<feature type="signal peptide" evidence="1">
    <location>
        <begin position="1"/>
        <end position="21"/>
    </location>
</feature>
<dbReference type="EMBL" id="STGV01000001">
    <property type="protein sequence ID" value="THV25401.1"/>
    <property type="molecule type" value="Genomic_DNA"/>
</dbReference>
<dbReference type="OrthoDB" id="4736977at2"/>
<organism evidence="2 3">
    <name type="scientific">Peteryoungia ipomoeae</name>
    <dbReference type="NCBI Taxonomy" id="1210932"/>
    <lineage>
        <taxon>Bacteria</taxon>
        <taxon>Pseudomonadati</taxon>
        <taxon>Pseudomonadota</taxon>
        <taxon>Alphaproteobacteria</taxon>
        <taxon>Hyphomicrobiales</taxon>
        <taxon>Rhizobiaceae</taxon>
        <taxon>Peteryoungia</taxon>
    </lineage>
</organism>
<protein>
    <submittedName>
        <fullName evidence="2">Uncharacterized protein</fullName>
    </submittedName>
</protein>
<dbReference type="RefSeq" id="WP_136597247.1">
    <property type="nucleotide sequence ID" value="NZ_STGV01000001.1"/>
</dbReference>
<dbReference type="AlphaFoldDB" id="A0A4S8P792"/>
<evidence type="ECO:0000313" key="3">
    <source>
        <dbReference type="Proteomes" id="UP000308828"/>
    </source>
</evidence>
<keyword evidence="3" id="KW-1185">Reference proteome</keyword>
<evidence type="ECO:0000256" key="1">
    <source>
        <dbReference type="SAM" id="SignalP"/>
    </source>
</evidence>
<comment type="caution">
    <text evidence="2">The sequence shown here is derived from an EMBL/GenBank/DDBJ whole genome shotgun (WGS) entry which is preliminary data.</text>
</comment>
<feature type="chain" id="PRO_5020896631" evidence="1">
    <location>
        <begin position="22"/>
        <end position="107"/>
    </location>
</feature>
<evidence type="ECO:0000313" key="2">
    <source>
        <dbReference type="EMBL" id="THV25401.1"/>
    </source>
</evidence>
<sequence length="107" mass="11759">MRTKLSLFLLASLVPAFPAAAESLDFTLENGSENMIVQFFVSPEGGGKSVDLLKKKGLYAGKSRALTINDGTDSCVYRIRAVFETDSYYDIRDKVDFCEVGTYTIGN</sequence>